<gene>
    <name evidence="3" type="ORF">ELE36_11950</name>
</gene>
<sequence length="353" mass="39616">MRRYASVDALRGLTVAAMLLVNDPGDWAHVYAPLEHAEWNGCTFADFIFPFFLFIVGVSIALSLSPRVLAGADTAALRRAVLWRALRIFALGLLLNVIAHWCIDQRDLRFMGVLQRIGLCYAAAGLAAIYLKPRTQWLLFGVLLLGYWALLAWAGPLTFDGNLVARIDTLVLGSTAYLYDTTSGQAHDPEGLLSTFPAIATTLLGMRAGMWLREKNLQRLVDFGVVAMLVGLVWAMIFPFNKQLWTSSFVLWTGGAALLLLALMHWLIDRRGWQAIGRSFGSNAIAAYAGAWLMVCLFELLHVSQPLYRFLFADWMTPYFGAYLPSLSYAIAITTIWWLLMWCCDRRGWHLKI</sequence>
<proteinExistence type="predicted"/>
<dbReference type="AlphaFoldDB" id="A0A411HQH9"/>
<feature type="transmembrane region" description="Helical" evidence="1">
    <location>
        <begin position="322"/>
        <end position="344"/>
    </location>
</feature>
<feature type="transmembrane region" description="Helical" evidence="1">
    <location>
        <begin position="249"/>
        <end position="268"/>
    </location>
</feature>
<keyword evidence="4" id="KW-1185">Reference proteome</keyword>
<feature type="transmembrane region" description="Helical" evidence="1">
    <location>
        <begin position="191"/>
        <end position="208"/>
    </location>
</feature>
<feature type="transmembrane region" description="Helical" evidence="1">
    <location>
        <begin position="47"/>
        <end position="69"/>
    </location>
</feature>
<organism evidence="3 4">
    <name type="scientific">Pseudolysobacter antarcticus</name>
    <dbReference type="NCBI Taxonomy" id="2511995"/>
    <lineage>
        <taxon>Bacteria</taxon>
        <taxon>Pseudomonadati</taxon>
        <taxon>Pseudomonadota</taxon>
        <taxon>Gammaproteobacteria</taxon>
        <taxon>Lysobacterales</taxon>
        <taxon>Rhodanobacteraceae</taxon>
        <taxon>Pseudolysobacter</taxon>
    </lineage>
</organism>
<dbReference type="RefSeq" id="WP_129836846.1">
    <property type="nucleotide sequence ID" value="NZ_CP035704.1"/>
</dbReference>
<name>A0A411HQH9_9GAMM</name>
<feature type="transmembrane region" description="Helical" evidence="1">
    <location>
        <begin position="81"/>
        <end position="101"/>
    </location>
</feature>
<keyword evidence="1" id="KW-1133">Transmembrane helix</keyword>
<feature type="transmembrane region" description="Helical" evidence="1">
    <location>
        <begin position="280"/>
        <end position="302"/>
    </location>
</feature>
<reference evidence="3 4" key="1">
    <citation type="submission" date="2019-01" db="EMBL/GenBank/DDBJ databases">
        <title>Pseudolysobacter antarctica gen. nov., sp. nov., isolated from Fildes Peninsula, Antarctica.</title>
        <authorList>
            <person name="Wei Z."/>
            <person name="Peng F."/>
        </authorList>
    </citation>
    <scope>NUCLEOTIDE SEQUENCE [LARGE SCALE GENOMIC DNA]</scope>
    <source>
        <strain evidence="3 4">AQ6-296</strain>
    </source>
</reference>
<dbReference type="KEGG" id="xbc:ELE36_11950"/>
<dbReference type="OrthoDB" id="9788724at2"/>
<evidence type="ECO:0000313" key="3">
    <source>
        <dbReference type="EMBL" id="QBB72680.1"/>
    </source>
</evidence>
<feature type="transmembrane region" description="Helical" evidence="1">
    <location>
        <begin position="138"/>
        <end position="159"/>
    </location>
</feature>
<evidence type="ECO:0000313" key="4">
    <source>
        <dbReference type="Proteomes" id="UP000291562"/>
    </source>
</evidence>
<accession>A0A411HQH9</accession>
<dbReference type="Proteomes" id="UP000291562">
    <property type="component" value="Chromosome"/>
</dbReference>
<evidence type="ECO:0000259" key="2">
    <source>
        <dbReference type="Pfam" id="PF07786"/>
    </source>
</evidence>
<keyword evidence="1" id="KW-0472">Membrane</keyword>
<dbReference type="EMBL" id="CP035704">
    <property type="protein sequence ID" value="QBB72680.1"/>
    <property type="molecule type" value="Genomic_DNA"/>
</dbReference>
<dbReference type="Pfam" id="PF07786">
    <property type="entry name" value="HGSNAT_cat"/>
    <property type="match status" value="1"/>
</dbReference>
<dbReference type="PANTHER" id="PTHR31061:SF24">
    <property type="entry name" value="LD22376P"/>
    <property type="match status" value="1"/>
</dbReference>
<feature type="transmembrane region" description="Helical" evidence="1">
    <location>
        <begin position="113"/>
        <end position="131"/>
    </location>
</feature>
<evidence type="ECO:0000256" key="1">
    <source>
        <dbReference type="SAM" id="Phobius"/>
    </source>
</evidence>
<dbReference type="InterPro" id="IPR012429">
    <property type="entry name" value="HGSNAT_cat"/>
</dbReference>
<feature type="domain" description="Heparan-alpha-glucosaminide N-acetyltransferase catalytic" evidence="2">
    <location>
        <begin position="3"/>
        <end position="219"/>
    </location>
</feature>
<protein>
    <submittedName>
        <fullName evidence="3">DUF1624 domain-containing protein</fullName>
    </submittedName>
</protein>
<keyword evidence="1" id="KW-0812">Transmembrane</keyword>
<dbReference type="PANTHER" id="PTHR31061">
    <property type="entry name" value="LD22376P"/>
    <property type="match status" value="1"/>
</dbReference>
<feature type="transmembrane region" description="Helical" evidence="1">
    <location>
        <begin position="220"/>
        <end position="237"/>
    </location>
</feature>